<dbReference type="InterPro" id="IPR009057">
    <property type="entry name" value="Homeodomain-like_sf"/>
</dbReference>
<dbReference type="Pfam" id="PF12833">
    <property type="entry name" value="HTH_18"/>
    <property type="match status" value="1"/>
</dbReference>
<feature type="compositionally biased region" description="Basic residues" evidence="4">
    <location>
        <begin position="141"/>
        <end position="151"/>
    </location>
</feature>
<dbReference type="InterPro" id="IPR050204">
    <property type="entry name" value="AraC_XylS_family_regulators"/>
</dbReference>
<dbReference type="PROSITE" id="PS01124">
    <property type="entry name" value="HTH_ARAC_FAMILY_2"/>
    <property type="match status" value="1"/>
</dbReference>
<evidence type="ECO:0000256" key="3">
    <source>
        <dbReference type="ARBA" id="ARBA00023163"/>
    </source>
</evidence>
<keyword evidence="2" id="KW-0238">DNA-binding</keyword>
<proteinExistence type="predicted"/>
<dbReference type="PANTHER" id="PTHR46796">
    <property type="entry name" value="HTH-TYPE TRANSCRIPTIONAL ACTIVATOR RHAS-RELATED"/>
    <property type="match status" value="1"/>
</dbReference>
<keyword evidence="1" id="KW-0805">Transcription regulation</keyword>
<accession>A0ABP6TEG8</accession>
<evidence type="ECO:0000313" key="6">
    <source>
        <dbReference type="EMBL" id="GAA3493604.1"/>
    </source>
</evidence>
<dbReference type="SMART" id="SM00342">
    <property type="entry name" value="HTH_ARAC"/>
    <property type="match status" value="1"/>
</dbReference>
<feature type="domain" description="HTH araC/xylS-type" evidence="5">
    <location>
        <begin position="23"/>
        <end position="121"/>
    </location>
</feature>
<reference evidence="7" key="1">
    <citation type="journal article" date="2019" name="Int. J. Syst. Evol. Microbiol.">
        <title>The Global Catalogue of Microorganisms (GCM) 10K type strain sequencing project: providing services to taxonomists for standard genome sequencing and annotation.</title>
        <authorList>
            <consortium name="The Broad Institute Genomics Platform"/>
            <consortium name="The Broad Institute Genome Sequencing Center for Infectious Disease"/>
            <person name="Wu L."/>
            <person name="Ma J."/>
        </authorList>
    </citation>
    <scope>NUCLEOTIDE SEQUENCE [LARGE SCALE GENOMIC DNA]</scope>
    <source>
        <strain evidence="7">JCM 4816</strain>
    </source>
</reference>
<feature type="region of interest" description="Disordered" evidence="4">
    <location>
        <begin position="119"/>
        <end position="151"/>
    </location>
</feature>
<dbReference type="Gene3D" id="1.10.10.60">
    <property type="entry name" value="Homeodomain-like"/>
    <property type="match status" value="1"/>
</dbReference>
<sequence length="151" mass="16890">MCHPGWGRARAAAQRLSDFVRMRRVRDRIDREYARPLDVEALARGARMPAGRLGRRFRQAYGKSPYAYLTDRRVERAAVLLRHGGLGVAEVRSAVGCPSPAAFDTRFTELLGMSPDAYRSAHRASAEPGRNREAPAVGPHLARRPWHPSHP</sequence>
<protein>
    <submittedName>
        <fullName evidence="6">Helix-turn-helix transcriptional regulator</fullName>
    </submittedName>
</protein>
<keyword evidence="7" id="KW-1185">Reference proteome</keyword>
<organism evidence="6 7">
    <name type="scientific">Streptomyces prasinosporus</name>
    <dbReference type="NCBI Taxonomy" id="68256"/>
    <lineage>
        <taxon>Bacteria</taxon>
        <taxon>Bacillati</taxon>
        <taxon>Actinomycetota</taxon>
        <taxon>Actinomycetes</taxon>
        <taxon>Kitasatosporales</taxon>
        <taxon>Streptomycetaceae</taxon>
        <taxon>Streptomyces</taxon>
        <taxon>Streptomyces albogriseolus group</taxon>
    </lineage>
</organism>
<dbReference type="EMBL" id="BAAAXF010000011">
    <property type="protein sequence ID" value="GAA3493604.1"/>
    <property type="molecule type" value="Genomic_DNA"/>
</dbReference>
<keyword evidence="3" id="KW-0804">Transcription</keyword>
<dbReference type="Proteomes" id="UP001501455">
    <property type="component" value="Unassembled WGS sequence"/>
</dbReference>
<evidence type="ECO:0000256" key="2">
    <source>
        <dbReference type="ARBA" id="ARBA00023125"/>
    </source>
</evidence>
<name>A0ABP6TEG8_9ACTN</name>
<gene>
    <name evidence="6" type="ORF">GCM10019016_007030</name>
</gene>
<evidence type="ECO:0000256" key="1">
    <source>
        <dbReference type="ARBA" id="ARBA00023015"/>
    </source>
</evidence>
<comment type="caution">
    <text evidence="6">The sequence shown here is derived from an EMBL/GenBank/DDBJ whole genome shotgun (WGS) entry which is preliminary data.</text>
</comment>
<evidence type="ECO:0000256" key="4">
    <source>
        <dbReference type="SAM" id="MobiDB-lite"/>
    </source>
</evidence>
<evidence type="ECO:0000313" key="7">
    <source>
        <dbReference type="Proteomes" id="UP001501455"/>
    </source>
</evidence>
<dbReference type="RefSeq" id="WP_345574035.1">
    <property type="nucleotide sequence ID" value="NZ_BAAAXF010000011.1"/>
</dbReference>
<dbReference type="SUPFAM" id="SSF46689">
    <property type="entry name" value="Homeodomain-like"/>
    <property type="match status" value="2"/>
</dbReference>
<dbReference type="InterPro" id="IPR018060">
    <property type="entry name" value="HTH_AraC"/>
</dbReference>
<evidence type="ECO:0000259" key="5">
    <source>
        <dbReference type="PROSITE" id="PS01124"/>
    </source>
</evidence>